<dbReference type="Pfam" id="PF18475">
    <property type="entry name" value="PIN7"/>
    <property type="match status" value="1"/>
</dbReference>
<organism evidence="2 3">
    <name type="scientific">Magnetococcus marinus (strain ATCC BAA-1437 / JCM 17883 / MC-1)</name>
    <dbReference type="NCBI Taxonomy" id="156889"/>
    <lineage>
        <taxon>Bacteria</taxon>
        <taxon>Pseudomonadati</taxon>
        <taxon>Pseudomonadota</taxon>
        <taxon>Magnetococcia</taxon>
        <taxon>Magnetococcales</taxon>
        <taxon>Magnetococcaceae</taxon>
        <taxon>Magnetococcus</taxon>
    </lineage>
</organism>
<dbReference type="STRING" id="156889.Mmc1_2089"/>
<dbReference type="eggNOG" id="ENOG5032VCT">
    <property type="taxonomic scope" value="Bacteria"/>
</dbReference>
<evidence type="ECO:0000313" key="2">
    <source>
        <dbReference type="EMBL" id="ABK44590.1"/>
    </source>
</evidence>
<reference evidence="3" key="1">
    <citation type="journal article" date="2009" name="Appl. Environ. Microbiol.">
        <title>Complete genome sequence of the chemolithoautotrophic marine magnetotactic coccus strain MC-1.</title>
        <authorList>
            <person name="Schubbe S."/>
            <person name="Williams T.J."/>
            <person name="Xie G."/>
            <person name="Kiss H.E."/>
            <person name="Brettin T.S."/>
            <person name="Martinez D."/>
            <person name="Ross C.A."/>
            <person name="Schuler D."/>
            <person name="Cox B.L."/>
            <person name="Nealson K.H."/>
            <person name="Bazylinski D.A."/>
        </authorList>
    </citation>
    <scope>NUCLEOTIDE SEQUENCE [LARGE SCALE GENOMIC DNA]</scope>
    <source>
        <strain evidence="3">ATCC BAA-1437 / JCM 17883 / MC-1</strain>
    </source>
</reference>
<keyword evidence="3" id="KW-1185">Reference proteome</keyword>
<accession>A0L9E7</accession>
<dbReference type="InterPro" id="IPR041494">
    <property type="entry name" value="PIN7"/>
</dbReference>
<dbReference type="KEGG" id="mgm:Mmc1_2089"/>
<reference evidence="2 3" key="2">
    <citation type="journal article" date="2012" name="Int. J. Syst. Evol. Microbiol.">
        <title>Magnetococcus marinus gen. nov., sp. nov., a marine, magnetotactic bacterium that represents a novel lineage (Magnetococcaceae fam. nov.; Magnetococcales ord. nov.) at the base of the Alphaproteobacteria.</title>
        <authorList>
            <person name="Bazylinski D.A."/>
            <person name="Williams T.J."/>
            <person name="Lefevre C.T."/>
            <person name="Berg R.J."/>
            <person name="Zhang C.L."/>
            <person name="Bowser S.S."/>
            <person name="Dean A.J."/>
            <person name="Beveridge T.J."/>
        </authorList>
    </citation>
    <scope>NUCLEOTIDE SEQUENCE [LARGE SCALE GENOMIC DNA]</scope>
    <source>
        <strain evidence="3">ATCC BAA-1437 / JCM 17883 / MC-1</strain>
    </source>
</reference>
<evidence type="ECO:0000313" key="3">
    <source>
        <dbReference type="Proteomes" id="UP000002586"/>
    </source>
</evidence>
<proteinExistence type="predicted"/>
<dbReference type="EMBL" id="CP000471">
    <property type="protein sequence ID" value="ABK44590.1"/>
    <property type="molecule type" value="Genomic_DNA"/>
</dbReference>
<protein>
    <recommendedName>
        <fullName evidence="1">PIN-like domain-containing protein</fullName>
    </recommendedName>
</protein>
<evidence type="ECO:0000259" key="1">
    <source>
        <dbReference type="Pfam" id="PF18475"/>
    </source>
</evidence>
<dbReference type="HOGENOM" id="CLU_086011_0_1_5"/>
<feature type="domain" description="PIN-like" evidence="1">
    <location>
        <begin position="18"/>
        <end position="123"/>
    </location>
</feature>
<gene>
    <name evidence="2" type="ordered locus">Mmc1_2089</name>
</gene>
<sequence length="231" mass="25600">MWTFFMDQQTSKRPMVLLIDLDNCPKEMGKVSQVVDDYTRIIVCYGGIEPKVPLGLVTSLATAIHDGKLELIGMDRGGKNAADFGLAFWAGRLVTELPEETAFTILSDDTDLDHVVDLLTRSGRHAKRLNGQQRKQKAYTKAGTGSDSTDVELGGAVKQYVEMRLLPGKPRPAKRSTLLNSIKAVFSPKDGVSPETILKRLQDDGYLEINSKGKVVYLLDNFGEEEEVIHF</sequence>
<dbReference type="Proteomes" id="UP000002586">
    <property type="component" value="Chromosome"/>
</dbReference>
<dbReference type="AlphaFoldDB" id="A0L9E7"/>
<name>A0L9E7_MAGMM</name>